<dbReference type="Gene3D" id="3.40.50.150">
    <property type="entry name" value="Vaccinia Virus protein VP39"/>
    <property type="match status" value="1"/>
</dbReference>
<dbReference type="PROSITE" id="PS00092">
    <property type="entry name" value="N6_MTASE"/>
    <property type="match status" value="1"/>
</dbReference>
<reference evidence="8" key="2">
    <citation type="journal article" date="2021" name="PeerJ">
        <title>Extensive microbial diversity within the chicken gut microbiome revealed by metagenomics and culture.</title>
        <authorList>
            <person name="Gilroy R."/>
            <person name="Ravi A."/>
            <person name="Getino M."/>
            <person name="Pursley I."/>
            <person name="Horton D.L."/>
            <person name="Alikhan N.F."/>
            <person name="Baker D."/>
            <person name="Gharbi K."/>
            <person name="Hall N."/>
            <person name="Watson M."/>
            <person name="Adriaenssens E.M."/>
            <person name="Foster-Nyarko E."/>
            <person name="Jarju S."/>
            <person name="Secka A."/>
            <person name="Antonio M."/>
            <person name="Oren A."/>
            <person name="Chaudhuri R.R."/>
            <person name="La Ragione R."/>
            <person name="Hildebrand F."/>
            <person name="Pallen M.J."/>
        </authorList>
    </citation>
    <scope>NUCLEOTIDE SEQUENCE</scope>
    <source>
        <strain evidence="8">CHK190-19873</strain>
    </source>
</reference>
<comment type="catalytic activity">
    <reaction evidence="4 5">
        <text>L-glutaminyl-[peptide chain release factor] + S-adenosyl-L-methionine = N(5)-methyl-L-glutaminyl-[peptide chain release factor] + S-adenosyl-L-homocysteine + H(+)</text>
        <dbReference type="Rhea" id="RHEA:42896"/>
        <dbReference type="Rhea" id="RHEA-COMP:10271"/>
        <dbReference type="Rhea" id="RHEA-COMP:10272"/>
        <dbReference type="ChEBI" id="CHEBI:15378"/>
        <dbReference type="ChEBI" id="CHEBI:30011"/>
        <dbReference type="ChEBI" id="CHEBI:57856"/>
        <dbReference type="ChEBI" id="CHEBI:59789"/>
        <dbReference type="ChEBI" id="CHEBI:61891"/>
        <dbReference type="EC" id="2.1.1.297"/>
    </reaction>
</comment>
<accession>A0A9D1JM56</accession>
<reference evidence="8" key="1">
    <citation type="submission" date="2020-10" db="EMBL/GenBank/DDBJ databases">
        <authorList>
            <person name="Gilroy R."/>
        </authorList>
    </citation>
    <scope>NUCLEOTIDE SEQUENCE</scope>
    <source>
        <strain evidence="8">CHK190-19873</strain>
    </source>
</reference>
<protein>
    <recommendedName>
        <fullName evidence="5">Release factor glutamine methyltransferase</fullName>
        <shortName evidence="5">RF MTase</shortName>
        <ecNumber evidence="5">2.1.1.297</ecNumber>
    </recommendedName>
    <alternativeName>
        <fullName evidence="5">N5-glutamine methyltransferase PrmC</fullName>
    </alternativeName>
    <alternativeName>
        <fullName evidence="5">Protein-(glutamine-N5) MTase PrmC</fullName>
    </alternativeName>
    <alternativeName>
        <fullName evidence="5">Protein-glutamine N-methyltransferase PrmC</fullName>
    </alternativeName>
</protein>
<dbReference type="GO" id="GO:0102559">
    <property type="term" value="F:peptide chain release factor N(5)-glutamine methyltransferase activity"/>
    <property type="evidence" value="ECO:0007669"/>
    <property type="project" value="UniProtKB-EC"/>
</dbReference>
<dbReference type="InterPro" id="IPR004556">
    <property type="entry name" value="HemK-like"/>
</dbReference>
<dbReference type="InterPro" id="IPR007848">
    <property type="entry name" value="Small_mtfrase_dom"/>
</dbReference>
<dbReference type="Gene3D" id="1.10.8.10">
    <property type="entry name" value="DNA helicase RuvA subunit, C-terminal domain"/>
    <property type="match status" value="1"/>
</dbReference>
<evidence type="ECO:0000256" key="1">
    <source>
        <dbReference type="ARBA" id="ARBA00022603"/>
    </source>
</evidence>
<dbReference type="InterPro" id="IPR029063">
    <property type="entry name" value="SAM-dependent_MTases_sf"/>
</dbReference>
<feature type="binding site" evidence="5">
    <location>
        <position position="187"/>
    </location>
    <ligand>
        <name>S-adenosyl-L-methionine</name>
        <dbReference type="ChEBI" id="CHEBI:59789"/>
    </ligand>
</feature>
<dbReference type="PANTHER" id="PTHR18895:SF74">
    <property type="entry name" value="MTRF1L RELEASE FACTOR GLUTAMINE METHYLTRANSFERASE"/>
    <property type="match status" value="1"/>
</dbReference>
<dbReference type="Proteomes" id="UP000823935">
    <property type="component" value="Unassembled WGS sequence"/>
</dbReference>
<dbReference type="NCBIfam" id="TIGR03534">
    <property type="entry name" value="RF_mod_PrmC"/>
    <property type="match status" value="1"/>
</dbReference>
<evidence type="ECO:0000259" key="7">
    <source>
        <dbReference type="Pfam" id="PF17827"/>
    </source>
</evidence>
<sequence>MTYREALRAGRTHLLEAGVPDADLDAWYLLEFIRKRAGLPGDRTWFLMNDREEMPDSEAKDYRELLDRRAERIPLQHLTGEQEFMGLSFLVTPEVLVPRQDTEILAEEALSRLKPGMAVLDMCTGSGCIIVSLARLCPGIRAAASDLSSGALAVARENAKRLDTAVSFFQGDLFEEVEGLYDVIVSNPPYIPTDDISGLMDEVRLHEPVMALDGQADGLYFYRRLAKESRDFLKPGGCLLLEIGYDQGDAVKNLLEEAGFCNVCVKKDLAGLDRVVAAENRGCLA</sequence>
<evidence type="ECO:0000256" key="5">
    <source>
        <dbReference type="HAMAP-Rule" id="MF_02126"/>
    </source>
</evidence>
<evidence type="ECO:0000313" key="8">
    <source>
        <dbReference type="EMBL" id="HIS33109.1"/>
    </source>
</evidence>
<comment type="similarity">
    <text evidence="5">Belongs to the protein N5-glutamine methyltransferase family. PrmC subfamily.</text>
</comment>
<dbReference type="EC" id="2.1.1.297" evidence="5"/>
<keyword evidence="1 5" id="KW-0489">Methyltransferase</keyword>
<organism evidence="8 9">
    <name type="scientific">Candidatus Limivivens intestinipullorum</name>
    <dbReference type="NCBI Taxonomy" id="2840858"/>
    <lineage>
        <taxon>Bacteria</taxon>
        <taxon>Bacillati</taxon>
        <taxon>Bacillota</taxon>
        <taxon>Clostridia</taxon>
        <taxon>Lachnospirales</taxon>
        <taxon>Lachnospiraceae</taxon>
        <taxon>Lachnospiraceae incertae sedis</taxon>
        <taxon>Candidatus Limivivens</taxon>
    </lineage>
</organism>
<dbReference type="Pfam" id="PF17827">
    <property type="entry name" value="PrmC_N"/>
    <property type="match status" value="1"/>
</dbReference>
<name>A0A9D1JM56_9FIRM</name>
<dbReference type="PANTHER" id="PTHR18895">
    <property type="entry name" value="HEMK METHYLTRANSFERASE"/>
    <property type="match status" value="1"/>
</dbReference>
<dbReference type="SUPFAM" id="SSF53335">
    <property type="entry name" value="S-adenosyl-L-methionine-dependent methyltransferases"/>
    <property type="match status" value="1"/>
</dbReference>
<keyword evidence="2 5" id="KW-0808">Transferase</keyword>
<evidence type="ECO:0000259" key="6">
    <source>
        <dbReference type="Pfam" id="PF05175"/>
    </source>
</evidence>
<feature type="binding site" evidence="5">
    <location>
        <position position="146"/>
    </location>
    <ligand>
        <name>S-adenosyl-L-methionine</name>
        <dbReference type="ChEBI" id="CHEBI:59789"/>
    </ligand>
</feature>
<dbReference type="NCBIfam" id="TIGR00536">
    <property type="entry name" value="hemK_fam"/>
    <property type="match status" value="1"/>
</dbReference>
<feature type="domain" description="Methyltransferase small" evidence="6">
    <location>
        <begin position="112"/>
        <end position="190"/>
    </location>
</feature>
<feature type="binding site" evidence="5">
    <location>
        <begin position="187"/>
        <end position="190"/>
    </location>
    <ligand>
        <name>substrate</name>
    </ligand>
</feature>
<dbReference type="InterPro" id="IPR019874">
    <property type="entry name" value="RF_methyltr_PrmC"/>
</dbReference>
<dbReference type="GO" id="GO:0003676">
    <property type="term" value="F:nucleic acid binding"/>
    <property type="evidence" value="ECO:0007669"/>
    <property type="project" value="InterPro"/>
</dbReference>
<dbReference type="EMBL" id="DVIQ01000112">
    <property type="protein sequence ID" value="HIS33109.1"/>
    <property type="molecule type" value="Genomic_DNA"/>
</dbReference>
<keyword evidence="3 5" id="KW-0949">S-adenosyl-L-methionine</keyword>
<evidence type="ECO:0000256" key="3">
    <source>
        <dbReference type="ARBA" id="ARBA00022691"/>
    </source>
</evidence>
<feature type="domain" description="Release factor glutamine methyltransferase N-terminal" evidence="7">
    <location>
        <begin position="5"/>
        <end position="80"/>
    </location>
</feature>
<evidence type="ECO:0000313" key="9">
    <source>
        <dbReference type="Proteomes" id="UP000823935"/>
    </source>
</evidence>
<proteinExistence type="inferred from homology"/>
<comment type="caution">
    <text evidence="8">The sequence shown here is derived from an EMBL/GenBank/DDBJ whole genome shotgun (WGS) entry which is preliminary data.</text>
</comment>
<dbReference type="InterPro" id="IPR040758">
    <property type="entry name" value="PrmC_N"/>
</dbReference>
<comment type="caution">
    <text evidence="5">Lacks conserved residue(s) required for the propagation of feature annotation.</text>
</comment>
<evidence type="ECO:0000256" key="2">
    <source>
        <dbReference type="ARBA" id="ARBA00022679"/>
    </source>
</evidence>
<comment type="function">
    <text evidence="5">Methylates the class 1 translation termination release factors RF1/PrfA and RF2/PrfB on the glutamine residue of the universally conserved GGQ motif.</text>
</comment>
<gene>
    <name evidence="5 8" type="primary">prmC</name>
    <name evidence="8" type="ORF">IAB44_16420</name>
</gene>
<dbReference type="InterPro" id="IPR002052">
    <property type="entry name" value="DNA_methylase_N6_adenine_CS"/>
</dbReference>
<dbReference type="AlphaFoldDB" id="A0A9D1JM56"/>
<dbReference type="Pfam" id="PF05175">
    <property type="entry name" value="MTS"/>
    <property type="match status" value="1"/>
</dbReference>
<dbReference type="HAMAP" id="MF_02126">
    <property type="entry name" value="RF_methyltr_PrmC"/>
    <property type="match status" value="1"/>
</dbReference>
<dbReference type="CDD" id="cd02440">
    <property type="entry name" value="AdoMet_MTases"/>
    <property type="match status" value="1"/>
</dbReference>
<dbReference type="GO" id="GO:0032259">
    <property type="term" value="P:methylation"/>
    <property type="evidence" value="ECO:0007669"/>
    <property type="project" value="UniProtKB-KW"/>
</dbReference>
<evidence type="ECO:0000256" key="4">
    <source>
        <dbReference type="ARBA" id="ARBA00048391"/>
    </source>
</evidence>
<dbReference type="InterPro" id="IPR050320">
    <property type="entry name" value="N5-glutamine_MTase"/>
</dbReference>